<feature type="compositionally biased region" description="Acidic residues" evidence="1">
    <location>
        <begin position="214"/>
        <end position="240"/>
    </location>
</feature>
<evidence type="ECO:0000313" key="3">
    <source>
        <dbReference type="EMBL" id="PTQ34790.1"/>
    </source>
</evidence>
<dbReference type="InterPro" id="IPR016135">
    <property type="entry name" value="UBQ-conjugating_enzyme/RWD"/>
</dbReference>
<dbReference type="OrthoDB" id="277175at2759"/>
<dbReference type="EMBL" id="KZ772748">
    <property type="protein sequence ID" value="PTQ34790.1"/>
    <property type="molecule type" value="Genomic_DNA"/>
</dbReference>
<dbReference type="Gramene" id="Mp7g07590.1">
    <property type="protein sequence ID" value="Mp7g07590.1.cds"/>
    <property type="gene ID" value="Mp7g07590"/>
</dbReference>
<dbReference type="InterPro" id="IPR006575">
    <property type="entry name" value="RWD_dom"/>
</dbReference>
<evidence type="ECO:0000259" key="2">
    <source>
        <dbReference type="PROSITE" id="PS50908"/>
    </source>
</evidence>
<dbReference type="Gene3D" id="3.10.110.10">
    <property type="entry name" value="Ubiquitin Conjugating Enzyme"/>
    <property type="match status" value="1"/>
</dbReference>
<dbReference type="CDD" id="cd23823">
    <property type="entry name" value="RWD_GCN2"/>
    <property type="match status" value="1"/>
</dbReference>
<sequence>MADYAEEQEMEIDALQAILMDDIVELNSNESGLHTTARCFQITISPKDDDEDEPTDIPVRLALVFAHTPNYPDEPPLFDVRSLQGVKVSDVKELKERLQKEATENLGMAMIYTLHTSAKEWLREKFGQDQGDFNSDDEDDIEKEDIIEPHGEAVTVETFLAWRERYEAELALEKAKLMPEAALLASKEKRMSGRAWFESGRASASKGAKIVAGDSEEELEEEDLDFDDDFDDEDLDEEDMLDHFLSGRSDKTPVRS</sequence>
<feature type="domain" description="RWD" evidence="2">
    <location>
        <begin position="10"/>
        <end position="125"/>
    </location>
</feature>
<dbReference type="FunFam" id="3.10.110.10:FF:000071">
    <property type="entry name" value="RWD domain-containing protein 1"/>
    <property type="match status" value="1"/>
</dbReference>
<dbReference type="PROSITE" id="PS50908">
    <property type="entry name" value="RWD"/>
    <property type="match status" value="1"/>
</dbReference>
<protein>
    <recommendedName>
        <fullName evidence="2">RWD domain-containing protein</fullName>
    </recommendedName>
</protein>
<dbReference type="InterPro" id="IPR040213">
    <property type="entry name" value="GIR2-like"/>
</dbReference>
<organism evidence="3 4">
    <name type="scientific">Marchantia polymorpha</name>
    <name type="common">Common liverwort</name>
    <name type="synonym">Marchantia aquatica</name>
    <dbReference type="NCBI Taxonomy" id="3197"/>
    <lineage>
        <taxon>Eukaryota</taxon>
        <taxon>Viridiplantae</taxon>
        <taxon>Streptophyta</taxon>
        <taxon>Embryophyta</taxon>
        <taxon>Marchantiophyta</taxon>
        <taxon>Marchantiopsida</taxon>
        <taxon>Marchantiidae</taxon>
        <taxon>Marchantiales</taxon>
        <taxon>Marchantiaceae</taxon>
        <taxon>Marchantia</taxon>
    </lineage>
</organism>
<gene>
    <name evidence="3" type="ORF">MARPO_0076s0035</name>
</gene>
<proteinExistence type="predicted"/>
<keyword evidence="4" id="KW-1185">Reference proteome</keyword>
<dbReference type="Pfam" id="PF05773">
    <property type="entry name" value="RWD"/>
    <property type="match status" value="1"/>
</dbReference>
<reference evidence="4" key="1">
    <citation type="journal article" date="2017" name="Cell">
        <title>Insights into land plant evolution garnered from the Marchantia polymorpha genome.</title>
        <authorList>
            <person name="Bowman J.L."/>
            <person name="Kohchi T."/>
            <person name="Yamato K.T."/>
            <person name="Jenkins J."/>
            <person name="Shu S."/>
            <person name="Ishizaki K."/>
            <person name="Yamaoka S."/>
            <person name="Nishihama R."/>
            <person name="Nakamura Y."/>
            <person name="Berger F."/>
            <person name="Adam C."/>
            <person name="Aki S.S."/>
            <person name="Althoff F."/>
            <person name="Araki T."/>
            <person name="Arteaga-Vazquez M.A."/>
            <person name="Balasubrmanian S."/>
            <person name="Barry K."/>
            <person name="Bauer D."/>
            <person name="Boehm C.R."/>
            <person name="Briginshaw L."/>
            <person name="Caballero-Perez J."/>
            <person name="Catarino B."/>
            <person name="Chen F."/>
            <person name="Chiyoda S."/>
            <person name="Chovatia M."/>
            <person name="Davies K.M."/>
            <person name="Delmans M."/>
            <person name="Demura T."/>
            <person name="Dierschke T."/>
            <person name="Dolan L."/>
            <person name="Dorantes-Acosta A.E."/>
            <person name="Eklund D.M."/>
            <person name="Florent S.N."/>
            <person name="Flores-Sandoval E."/>
            <person name="Fujiyama A."/>
            <person name="Fukuzawa H."/>
            <person name="Galik B."/>
            <person name="Grimanelli D."/>
            <person name="Grimwood J."/>
            <person name="Grossniklaus U."/>
            <person name="Hamada T."/>
            <person name="Haseloff J."/>
            <person name="Hetherington A.J."/>
            <person name="Higo A."/>
            <person name="Hirakawa Y."/>
            <person name="Hundley H.N."/>
            <person name="Ikeda Y."/>
            <person name="Inoue K."/>
            <person name="Inoue S.I."/>
            <person name="Ishida S."/>
            <person name="Jia Q."/>
            <person name="Kakita M."/>
            <person name="Kanazawa T."/>
            <person name="Kawai Y."/>
            <person name="Kawashima T."/>
            <person name="Kennedy M."/>
            <person name="Kinose K."/>
            <person name="Kinoshita T."/>
            <person name="Kohara Y."/>
            <person name="Koide E."/>
            <person name="Komatsu K."/>
            <person name="Kopischke S."/>
            <person name="Kubo M."/>
            <person name="Kyozuka J."/>
            <person name="Lagercrantz U."/>
            <person name="Lin S.S."/>
            <person name="Lindquist E."/>
            <person name="Lipzen A.M."/>
            <person name="Lu C.W."/>
            <person name="De Luna E."/>
            <person name="Martienssen R.A."/>
            <person name="Minamino N."/>
            <person name="Mizutani M."/>
            <person name="Mizutani M."/>
            <person name="Mochizuki N."/>
            <person name="Monte I."/>
            <person name="Mosher R."/>
            <person name="Nagasaki H."/>
            <person name="Nakagami H."/>
            <person name="Naramoto S."/>
            <person name="Nishitani K."/>
            <person name="Ohtani M."/>
            <person name="Okamoto T."/>
            <person name="Okumura M."/>
            <person name="Phillips J."/>
            <person name="Pollak B."/>
            <person name="Reinders A."/>
            <person name="Rovekamp M."/>
            <person name="Sano R."/>
            <person name="Sawa S."/>
            <person name="Schmid M.W."/>
            <person name="Shirakawa M."/>
            <person name="Solano R."/>
            <person name="Spunde A."/>
            <person name="Suetsugu N."/>
            <person name="Sugano S."/>
            <person name="Sugiyama A."/>
            <person name="Sun R."/>
            <person name="Suzuki Y."/>
            <person name="Takenaka M."/>
            <person name="Takezawa D."/>
            <person name="Tomogane H."/>
            <person name="Tsuzuki M."/>
            <person name="Ueda T."/>
            <person name="Umeda M."/>
            <person name="Ward J.M."/>
            <person name="Watanabe Y."/>
            <person name="Yazaki K."/>
            <person name="Yokoyama R."/>
            <person name="Yoshitake Y."/>
            <person name="Yotsui I."/>
            <person name="Zachgo S."/>
            <person name="Schmutz J."/>
        </authorList>
    </citation>
    <scope>NUCLEOTIDE SEQUENCE [LARGE SCALE GENOMIC DNA]</scope>
    <source>
        <strain evidence="4">Tak-1</strain>
    </source>
</reference>
<name>A0A2R6WLP8_MARPO</name>
<dbReference type="Proteomes" id="UP000244005">
    <property type="component" value="Unassembled WGS sequence"/>
</dbReference>
<dbReference type="GO" id="GO:0002181">
    <property type="term" value="P:cytoplasmic translation"/>
    <property type="evidence" value="ECO:0000318"/>
    <property type="project" value="GO_Central"/>
</dbReference>
<dbReference type="OMA" id="QWDEHKK"/>
<dbReference type="SUPFAM" id="SSF54495">
    <property type="entry name" value="UBC-like"/>
    <property type="match status" value="1"/>
</dbReference>
<dbReference type="AlphaFoldDB" id="A0A2R6WLP8"/>
<accession>A0A2R6WLP8</accession>
<feature type="region of interest" description="Disordered" evidence="1">
    <location>
        <begin position="197"/>
        <end position="256"/>
    </location>
</feature>
<dbReference type="PANTHER" id="PTHR12292">
    <property type="entry name" value="RWD DOMAIN-CONTAINING PROTEIN"/>
    <property type="match status" value="1"/>
</dbReference>
<evidence type="ECO:0000313" key="4">
    <source>
        <dbReference type="Proteomes" id="UP000244005"/>
    </source>
</evidence>
<evidence type="ECO:0000256" key="1">
    <source>
        <dbReference type="SAM" id="MobiDB-lite"/>
    </source>
</evidence>
<dbReference type="SMART" id="SM00591">
    <property type="entry name" value="RWD"/>
    <property type="match status" value="1"/>
</dbReference>